<feature type="signal peptide" evidence="2">
    <location>
        <begin position="1"/>
        <end position="20"/>
    </location>
</feature>
<dbReference type="RefSeq" id="WP_253898040.1">
    <property type="nucleotide sequence ID" value="NZ_CALSBS010000009.1"/>
</dbReference>
<keyword evidence="4" id="KW-1185">Reference proteome</keyword>
<protein>
    <submittedName>
        <fullName evidence="3">Type III secretion system lipoprotein chaperone (YscW)</fullName>
    </submittedName>
</protein>
<dbReference type="Proteomes" id="UP001152651">
    <property type="component" value="Unassembled WGS sequence"/>
</dbReference>
<dbReference type="PANTHER" id="PTHR38013:SF1">
    <property type="entry name" value="GLYCOPROTEIN_POLYSACCHARIDE METABOLISM"/>
    <property type="match status" value="1"/>
</dbReference>
<accession>A0ABN8TAS0</accession>
<keyword evidence="2" id="KW-0732">Signal</keyword>
<dbReference type="EMBL" id="CALSBS010000009">
    <property type="protein sequence ID" value="CAH6659890.1"/>
    <property type="molecule type" value="Genomic_DNA"/>
</dbReference>
<gene>
    <name evidence="3" type="ORF">FBBNIHIM_12250</name>
</gene>
<feature type="region of interest" description="Disordered" evidence="1">
    <location>
        <begin position="160"/>
        <end position="189"/>
    </location>
</feature>
<dbReference type="Pfam" id="PF09619">
    <property type="entry name" value="YscW"/>
    <property type="match status" value="1"/>
</dbReference>
<proteinExistence type="predicted"/>
<dbReference type="InterPro" id="IPR039366">
    <property type="entry name" value="Pilotin"/>
</dbReference>
<evidence type="ECO:0000313" key="4">
    <source>
        <dbReference type="Proteomes" id="UP001152651"/>
    </source>
</evidence>
<evidence type="ECO:0000256" key="1">
    <source>
        <dbReference type="SAM" id="MobiDB-lite"/>
    </source>
</evidence>
<evidence type="ECO:0000256" key="2">
    <source>
        <dbReference type="SAM" id="SignalP"/>
    </source>
</evidence>
<comment type="caution">
    <text evidence="3">The sequence shown here is derived from an EMBL/GenBank/DDBJ whole genome shotgun (WGS) entry which is preliminary data.</text>
</comment>
<dbReference type="PROSITE" id="PS51257">
    <property type="entry name" value="PROKAR_LIPOPROTEIN"/>
    <property type="match status" value="1"/>
</dbReference>
<organism evidence="3 4">
    <name type="scientific">Pseudocitrobacter vendiensis</name>
    <dbReference type="NCBI Taxonomy" id="2488306"/>
    <lineage>
        <taxon>Bacteria</taxon>
        <taxon>Pseudomonadati</taxon>
        <taxon>Pseudomonadota</taxon>
        <taxon>Gammaproteobacteria</taxon>
        <taxon>Enterobacterales</taxon>
        <taxon>Enterobacteriaceae</taxon>
        <taxon>Pseudocitrobacter</taxon>
    </lineage>
</organism>
<feature type="chain" id="PRO_5046924487" evidence="2">
    <location>
        <begin position="21"/>
        <end position="189"/>
    </location>
</feature>
<evidence type="ECO:0000313" key="3">
    <source>
        <dbReference type="EMBL" id="CAH6659890.1"/>
    </source>
</evidence>
<keyword evidence="3" id="KW-0449">Lipoprotein</keyword>
<dbReference type="InterPro" id="IPR053196">
    <property type="entry name" value="Lipoprotein_YbaY-like"/>
</dbReference>
<sequence>MKIVPMLSGIAIAVALSACADKSADIQTPAPNPSAAGATQAAIQQPSVTGTVWIRQKVALPPDAVLTVTVSDASLADAPSKVIAQKVTRTEGKQAPFSFVLPFNPKDIQPNARILLSAAITLNDKLIFITDTVQPIINQGGTKADLTLVPVQQTAVPMQQSGGAAMTVPSTSPTQVNPSSSDPAPTQIP</sequence>
<dbReference type="PANTHER" id="PTHR38013">
    <property type="entry name" value="GLYCOPROTEIN/POLYSACCHARIDE METABOLISM"/>
    <property type="match status" value="1"/>
</dbReference>
<reference evidence="3" key="1">
    <citation type="submission" date="2022-05" db="EMBL/GenBank/DDBJ databases">
        <authorList>
            <person name="Blom J."/>
        </authorList>
    </citation>
    <scope>NUCLEOTIDE SEQUENCE</scope>
    <source>
        <strain evidence="3">Type strain: CPO20170097</strain>
    </source>
</reference>
<name>A0ABN8TAS0_9ENTR</name>